<dbReference type="InterPro" id="IPR000253">
    <property type="entry name" value="FHA_dom"/>
</dbReference>
<feature type="compositionally biased region" description="Polar residues" evidence="1">
    <location>
        <begin position="101"/>
        <end position="112"/>
    </location>
</feature>
<protein>
    <recommendedName>
        <fullName evidence="2">FHA domain-containing protein</fullName>
    </recommendedName>
</protein>
<name>A0A3B1E0T0_9ZZZZ</name>
<dbReference type="Pfam" id="PF00498">
    <property type="entry name" value="FHA"/>
    <property type="match status" value="1"/>
</dbReference>
<dbReference type="InterPro" id="IPR008984">
    <property type="entry name" value="SMAD_FHA_dom_sf"/>
</dbReference>
<gene>
    <name evidence="3" type="ORF">MNBD_PLANCTO02-2637</name>
</gene>
<dbReference type="Gene3D" id="2.60.200.20">
    <property type="match status" value="1"/>
</dbReference>
<dbReference type="SUPFAM" id="SSF49879">
    <property type="entry name" value="SMAD/FHA domain"/>
    <property type="match status" value="1"/>
</dbReference>
<proteinExistence type="predicted"/>
<evidence type="ECO:0000256" key="1">
    <source>
        <dbReference type="SAM" id="MobiDB-lite"/>
    </source>
</evidence>
<feature type="region of interest" description="Disordered" evidence="1">
    <location>
        <begin position="101"/>
        <end position="155"/>
    </location>
</feature>
<dbReference type="EMBL" id="UOGL01000666">
    <property type="protein sequence ID" value="VAX42564.1"/>
    <property type="molecule type" value="Genomic_DNA"/>
</dbReference>
<dbReference type="CDD" id="cd00060">
    <property type="entry name" value="FHA"/>
    <property type="match status" value="1"/>
</dbReference>
<sequence>MSYLKVTYFSGEGFEHPLQQSEAVSIGKNDSNDITVDGPDVGLMHCRIIWKEDAYELTAANLDGVYLNGTLVRQANLKSGDELRIGDADITVYVKEKSSLAEQIDSSASQSEEVLLKPLTDDELPIPPEPTSPPPQKQTEEKPKKRTEKKMAKNK</sequence>
<dbReference type="AlphaFoldDB" id="A0A3B1E0T0"/>
<feature type="non-terminal residue" evidence="3">
    <location>
        <position position="155"/>
    </location>
</feature>
<organism evidence="3">
    <name type="scientific">hydrothermal vent metagenome</name>
    <dbReference type="NCBI Taxonomy" id="652676"/>
    <lineage>
        <taxon>unclassified sequences</taxon>
        <taxon>metagenomes</taxon>
        <taxon>ecological metagenomes</taxon>
    </lineage>
</organism>
<reference evidence="3" key="1">
    <citation type="submission" date="2018-06" db="EMBL/GenBank/DDBJ databases">
        <authorList>
            <person name="Zhirakovskaya E."/>
        </authorList>
    </citation>
    <scope>NUCLEOTIDE SEQUENCE</scope>
</reference>
<dbReference type="PROSITE" id="PS50006">
    <property type="entry name" value="FHA_DOMAIN"/>
    <property type="match status" value="1"/>
</dbReference>
<feature type="compositionally biased region" description="Pro residues" evidence="1">
    <location>
        <begin position="125"/>
        <end position="136"/>
    </location>
</feature>
<dbReference type="SMART" id="SM00240">
    <property type="entry name" value="FHA"/>
    <property type="match status" value="1"/>
</dbReference>
<evidence type="ECO:0000259" key="2">
    <source>
        <dbReference type="PROSITE" id="PS50006"/>
    </source>
</evidence>
<evidence type="ECO:0000313" key="3">
    <source>
        <dbReference type="EMBL" id="VAX42564.1"/>
    </source>
</evidence>
<feature type="compositionally biased region" description="Basic residues" evidence="1">
    <location>
        <begin position="144"/>
        <end position="155"/>
    </location>
</feature>
<accession>A0A3B1E0T0</accession>
<feature type="domain" description="FHA" evidence="2">
    <location>
        <begin position="24"/>
        <end position="72"/>
    </location>
</feature>